<reference evidence="7 8" key="1">
    <citation type="submission" date="2019-03" db="EMBL/GenBank/DDBJ databases">
        <title>Ramlibacter sp. 18x22-1, whole genome shotgun sequence.</title>
        <authorList>
            <person name="Zhang X."/>
            <person name="Feng G."/>
            <person name="Zhu H."/>
        </authorList>
    </citation>
    <scope>NUCLEOTIDE SEQUENCE [LARGE SCALE GENOMIC DNA]</scope>
    <source>
        <strain evidence="7 8">18x22-1</strain>
    </source>
</reference>
<keyword evidence="3 5" id="KW-1133">Transmembrane helix</keyword>
<dbReference type="InterPro" id="IPR010652">
    <property type="entry name" value="DUF1232"/>
</dbReference>
<evidence type="ECO:0000313" key="7">
    <source>
        <dbReference type="EMBL" id="TFZ01787.1"/>
    </source>
</evidence>
<evidence type="ECO:0000256" key="1">
    <source>
        <dbReference type="ARBA" id="ARBA00004127"/>
    </source>
</evidence>
<dbReference type="Proteomes" id="UP000297839">
    <property type="component" value="Unassembled WGS sequence"/>
</dbReference>
<evidence type="ECO:0000256" key="4">
    <source>
        <dbReference type="ARBA" id="ARBA00023136"/>
    </source>
</evidence>
<dbReference type="GO" id="GO:0012505">
    <property type="term" value="C:endomembrane system"/>
    <property type="evidence" value="ECO:0007669"/>
    <property type="project" value="UniProtKB-SubCell"/>
</dbReference>
<accession>A0A4Z0BR55</accession>
<protein>
    <submittedName>
        <fullName evidence="7">DUF1232 domain-containing protein</fullName>
    </submittedName>
</protein>
<dbReference type="AlphaFoldDB" id="A0A4Z0BR55"/>
<comment type="subcellular location">
    <subcellularLocation>
        <location evidence="1">Endomembrane system</location>
        <topology evidence="1">Multi-pass membrane protein</topology>
    </subcellularLocation>
</comment>
<evidence type="ECO:0000256" key="2">
    <source>
        <dbReference type="ARBA" id="ARBA00022692"/>
    </source>
</evidence>
<proteinExistence type="predicted"/>
<dbReference type="OrthoDB" id="9804184at2"/>
<dbReference type="RefSeq" id="WP_135249887.1">
    <property type="nucleotide sequence ID" value="NZ_SMLK01000003.1"/>
</dbReference>
<name>A0A4Z0BR55_9BURK</name>
<sequence>MAGWIDRLRTWARGLKRESVALWFACQDPGMPWTAKALALFTVGYALSPIDLIPDFIPVLGFVDDAILLPALIWLTLRLVPPPVIERARARADEWLAQGRDKPSSRAAAVVIIVVWLAAAVALAWAVKPRWLAPR</sequence>
<evidence type="ECO:0000313" key="8">
    <source>
        <dbReference type="Proteomes" id="UP000297839"/>
    </source>
</evidence>
<evidence type="ECO:0000259" key="6">
    <source>
        <dbReference type="Pfam" id="PF06803"/>
    </source>
</evidence>
<keyword evidence="8" id="KW-1185">Reference proteome</keyword>
<feature type="domain" description="DUF1232" evidence="6">
    <location>
        <begin position="35"/>
        <end position="70"/>
    </location>
</feature>
<gene>
    <name evidence="7" type="ORF">EZ216_11375</name>
</gene>
<dbReference type="Pfam" id="PF06803">
    <property type="entry name" value="DUF1232"/>
    <property type="match status" value="1"/>
</dbReference>
<feature type="transmembrane region" description="Helical" evidence="5">
    <location>
        <begin position="107"/>
        <end position="127"/>
    </location>
</feature>
<evidence type="ECO:0000256" key="5">
    <source>
        <dbReference type="SAM" id="Phobius"/>
    </source>
</evidence>
<keyword evidence="2 5" id="KW-0812">Transmembrane</keyword>
<dbReference type="EMBL" id="SMLK01000003">
    <property type="protein sequence ID" value="TFZ01787.1"/>
    <property type="molecule type" value="Genomic_DNA"/>
</dbReference>
<keyword evidence="4 5" id="KW-0472">Membrane</keyword>
<comment type="caution">
    <text evidence="7">The sequence shown here is derived from an EMBL/GenBank/DDBJ whole genome shotgun (WGS) entry which is preliminary data.</text>
</comment>
<evidence type="ECO:0000256" key="3">
    <source>
        <dbReference type="ARBA" id="ARBA00022989"/>
    </source>
</evidence>
<organism evidence="7 8">
    <name type="scientific">Ramlibacter humi</name>
    <dbReference type="NCBI Taxonomy" id="2530451"/>
    <lineage>
        <taxon>Bacteria</taxon>
        <taxon>Pseudomonadati</taxon>
        <taxon>Pseudomonadota</taxon>
        <taxon>Betaproteobacteria</taxon>
        <taxon>Burkholderiales</taxon>
        <taxon>Comamonadaceae</taxon>
        <taxon>Ramlibacter</taxon>
    </lineage>
</organism>